<evidence type="ECO:0000313" key="2">
    <source>
        <dbReference type="Proteomes" id="UP000824596"/>
    </source>
</evidence>
<dbReference type="Proteomes" id="UP000824596">
    <property type="component" value="Unassembled WGS sequence"/>
</dbReference>
<keyword evidence="2" id="KW-1185">Reference proteome</keyword>
<sequence>MPPVQFRDDRKPEPVRFVNVPTPFLLCLADMDRLGVYLNNVTNELVGNGVSVPVIRRWGHAWFFLRKQEASVAYLTEAELRRLHTRFGHPSVYRLHKLLNSAGHDVEIEALEMIKKFCHYCQMKSDPPRRFKFSLKDDCDFNYEVIVDVMTLGGRPVLHVVDQATAYQAGDSYPT</sequence>
<gene>
    <name evidence="1" type="ORF">HRG_01560</name>
</gene>
<proteinExistence type="predicted"/>
<accession>A0A9P8N5L0</accession>
<comment type="caution">
    <text evidence="1">The sequence shown here is derived from an EMBL/GenBank/DDBJ whole genome shotgun (WGS) entry which is preliminary data.</text>
</comment>
<dbReference type="EMBL" id="JAIZPD010000001">
    <property type="protein sequence ID" value="KAH0968918.1"/>
    <property type="molecule type" value="Genomic_DNA"/>
</dbReference>
<evidence type="ECO:0000313" key="1">
    <source>
        <dbReference type="EMBL" id="KAH0968918.1"/>
    </source>
</evidence>
<reference evidence="1" key="1">
    <citation type="submission" date="2021-09" db="EMBL/GenBank/DDBJ databases">
        <title>A high-quality genome of the endoparasitic fungus Hirsutella rhossiliensis with a comparison of Hirsutella genomes reveals transposable elements contributing to genome size variation.</title>
        <authorList>
            <person name="Lin R."/>
            <person name="Jiao Y."/>
            <person name="Sun X."/>
            <person name="Ling J."/>
            <person name="Xie B."/>
            <person name="Cheng X."/>
        </authorList>
    </citation>
    <scope>NUCLEOTIDE SEQUENCE</scope>
    <source>
        <strain evidence="1">HR02</strain>
    </source>
</reference>
<dbReference type="AlphaFoldDB" id="A0A9P8N5L0"/>
<protein>
    <submittedName>
        <fullName evidence="1">Transposase</fullName>
    </submittedName>
</protein>
<organism evidence="1 2">
    <name type="scientific">Hirsutella rhossiliensis</name>
    <dbReference type="NCBI Taxonomy" id="111463"/>
    <lineage>
        <taxon>Eukaryota</taxon>
        <taxon>Fungi</taxon>
        <taxon>Dikarya</taxon>
        <taxon>Ascomycota</taxon>
        <taxon>Pezizomycotina</taxon>
        <taxon>Sordariomycetes</taxon>
        <taxon>Hypocreomycetidae</taxon>
        <taxon>Hypocreales</taxon>
        <taxon>Ophiocordycipitaceae</taxon>
        <taxon>Hirsutella</taxon>
    </lineage>
</organism>
<dbReference type="OrthoDB" id="4753111at2759"/>
<dbReference type="GeneID" id="68350689"/>
<dbReference type="RefSeq" id="XP_044726431.1">
    <property type="nucleotide sequence ID" value="XM_044860031.1"/>
</dbReference>
<name>A0A9P8N5L0_9HYPO</name>